<dbReference type="EMBL" id="CP046052">
    <property type="protein sequence ID" value="QGM45697.1"/>
    <property type="molecule type" value="Genomic_DNA"/>
</dbReference>
<keyword evidence="11" id="KW-0732">Signal</keyword>
<dbReference type="GO" id="GO:0051301">
    <property type="term" value="P:cell division"/>
    <property type="evidence" value="ECO:0007669"/>
    <property type="project" value="UniProtKB-KW"/>
</dbReference>
<evidence type="ECO:0000313" key="14">
    <source>
        <dbReference type="EMBL" id="QGM45697.1"/>
    </source>
</evidence>
<evidence type="ECO:0000256" key="8">
    <source>
        <dbReference type="ARBA" id="ARBA00023306"/>
    </source>
</evidence>
<keyword evidence="3 9" id="KW-0963">Cytoplasm</keyword>
<dbReference type="SUPFAM" id="SSF51984">
    <property type="entry name" value="MurCD N-terminal domain"/>
    <property type="match status" value="1"/>
</dbReference>
<keyword evidence="9 10" id="KW-0573">Peptidoglycan synthesis</keyword>
<comment type="subcellular location">
    <subcellularLocation>
        <location evidence="1 9 10">Cytoplasm</location>
    </subcellularLocation>
</comment>
<evidence type="ECO:0000256" key="4">
    <source>
        <dbReference type="ARBA" id="ARBA00022598"/>
    </source>
</evidence>
<dbReference type="InterPro" id="IPR018109">
    <property type="entry name" value="Folylpolyglutamate_synth_CS"/>
</dbReference>
<dbReference type="InterPro" id="IPR036615">
    <property type="entry name" value="Mur_ligase_C_dom_sf"/>
</dbReference>
<dbReference type="AlphaFoldDB" id="A0A6B8KDD4"/>
<evidence type="ECO:0000256" key="3">
    <source>
        <dbReference type="ARBA" id="ARBA00022490"/>
    </source>
</evidence>
<dbReference type="GO" id="GO:0009252">
    <property type="term" value="P:peptidoglycan biosynthetic process"/>
    <property type="evidence" value="ECO:0007669"/>
    <property type="project" value="UniProtKB-UniRule"/>
</dbReference>
<feature type="binding site" evidence="9">
    <location>
        <begin position="121"/>
        <end position="127"/>
    </location>
    <ligand>
        <name>ATP</name>
        <dbReference type="ChEBI" id="CHEBI:30616"/>
    </ligand>
</feature>
<comment type="pathway">
    <text evidence="2 9 10">Cell wall biogenesis; peptidoglycan biosynthesis.</text>
</comment>
<dbReference type="InterPro" id="IPR005762">
    <property type="entry name" value="MurD"/>
</dbReference>
<evidence type="ECO:0000259" key="13">
    <source>
        <dbReference type="Pfam" id="PF08245"/>
    </source>
</evidence>
<evidence type="ECO:0000256" key="5">
    <source>
        <dbReference type="ARBA" id="ARBA00022618"/>
    </source>
</evidence>
<feature type="domain" description="Mur ligase central" evidence="13">
    <location>
        <begin position="119"/>
        <end position="304"/>
    </location>
</feature>
<keyword evidence="5 9" id="KW-0132">Cell division</keyword>
<dbReference type="SUPFAM" id="SSF53623">
    <property type="entry name" value="MurD-like peptide ligases, catalytic domain"/>
    <property type="match status" value="1"/>
</dbReference>
<evidence type="ECO:0000256" key="6">
    <source>
        <dbReference type="ARBA" id="ARBA00022741"/>
    </source>
</evidence>
<dbReference type="KEGG" id="mhey:H2LOC_008275"/>
<dbReference type="PANTHER" id="PTHR43692:SF1">
    <property type="entry name" value="UDP-N-ACETYLMURAMOYLALANINE--D-GLUTAMATE LIGASE"/>
    <property type="match status" value="1"/>
</dbReference>
<name>A0A6B8KDD4_9HYPH</name>
<dbReference type="Gene3D" id="3.40.1190.10">
    <property type="entry name" value="Mur-like, catalytic domain"/>
    <property type="match status" value="1"/>
</dbReference>
<proteinExistence type="inferred from homology"/>
<evidence type="ECO:0000256" key="1">
    <source>
        <dbReference type="ARBA" id="ARBA00004496"/>
    </source>
</evidence>
<dbReference type="InterPro" id="IPR004101">
    <property type="entry name" value="Mur_ligase_C"/>
</dbReference>
<sequence length="471" mass="49796">MTPVSVFKGRSVALFGLGGSGLATAHALTAGGASVTAWDDGEAGRAKALAESIRVEDIRGADWTQFDALILAPGVPLTHPVPHWTVECARAAGIEIIGDIELFCRERESRAGGAPFVAITGTNGKSTTTALIAHILREAGRDVQLGGNIGVPILSLEPPADDRIHVVECSSFQIDLTPSLAPTVGVLINLTPDHIDRHGSMENYAAVKERLVAGAEIALVGVDDAFCHAIGARLTERAKPGQRVAPVSAQRVLDWGFYVEGGKIMFREAGHEPQEAEEIGALAGARALRGAHNAQNAAFAAAACWELGLDDDEIARGLLSYPGLPHRMEEAARKGNVVYVNDSKATNADAAAKALASYDEIYWILGGKPKEGGIEELRPFFPRIARAYLIGEATEQFAATLGGDVPFERCVTLQTAIQCAARDAARSAGPEPVVLLSPACASYDQFANFEARGDLFRKLALEIASDHGENP</sequence>
<evidence type="ECO:0000313" key="15">
    <source>
        <dbReference type="Proteomes" id="UP000309061"/>
    </source>
</evidence>
<organism evidence="14 15">
    <name type="scientific">Methylocystis heyeri</name>
    <dbReference type="NCBI Taxonomy" id="391905"/>
    <lineage>
        <taxon>Bacteria</taxon>
        <taxon>Pseudomonadati</taxon>
        <taxon>Pseudomonadota</taxon>
        <taxon>Alphaproteobacteria</taxon>
        <taxon>Hyphomicrobiales</taxon>
        <taxon>Methylocystaceae</taxon>
        <taxon>Methylocystis</taxon>
    </lineage>
</organism>
<feature type="signal peptide" evidence="11">
    <location>
        <begin position="1"/>
        <end position="25"/>
    </location>
</feature>
<evidence type="ECO:0000256" key="10">
    <source>
        <dbReference type="RuleBase" id="RU003664"/>
    </source>
</evidence>
<keyword evidence="9 10" id="KW-0961">Cell wall biogenesis/degradation</keyword>
<dbReference type="OrthoDB" id="9809796at2"/>
<dbReference type="GO" id="GO:0008360">
    <property type="term" value="P:regulation of cell shape"/>
    <property type="evidence" value="ECO:0007669"/>
    <property type="project" value="UniProtKB-KW"/>
</dbReference>
<dbReference type="GO" id="GO:0005524">
    <property type="term" value="F:ATP binding"/>
    <property type="evidence" value="ECO:0007669"/>
    <property type="project" value="UniProtKB-UniRule"/>
</dbReference>
<dbReference type="EC" id="6.3.2.9" evidence="9 10"/>
<keyword evidence="8 9" id="KW-0131">Cell cycle</keyword>
<accession>A0A6B8KDD4</accession>
<dbReference type="Proteomes" id="UP000309061">
    <property type="component" value="Chromosome"/>
</dbReference>
<evidence type="ECO:0000256" key="2">
    <source>
        <dbReference type="ARBA" id="ARBA00004752"/>
    </source>
</evidence>
<dbReference type="NCBIfam" id="TIGR01087">
    <property type="entry name" value="murD"/>
    <property type="match status" value="1"/>
</dbReference>
<keyword evidence="6 9" id="KW-0547">Nucleotide-binding</keyword>
<comment type="similarity">
    <text evidence="9">Belongs to the MurCDEF family.</text>
</comment>
<dbReference type="SUPFAM" id="SSF53244">
    <property type="entry name" value="MurD-like peptide ligases, peptide-binding domain"/>
    <property type="match status" value="1"/>
</dbReference>
<keyword evidence="4 9" id="KW-0436">Ligase</keyword>
<protein>
    <recommendedName>
        <fullName evidence="9 10">UDP-N-acetylmuramoylalanine--D-glutamate ligase</fullName>
        <ecNumber evidence="9 10">6.3.2.9</ecNumber>
    </recommendedName>
    <alternativeName>
        <fullName evidence="9">D-glutamic acid-adding enzyme</fullName>
    </alternativeName>
    <alternativeName>
        <fullName evidence="9">UDP-N-acetylmuramoyl-L-alanyl-D-glutamate synthetase</fullName>
    </alternativeName>
</protein>
<dbReference type="PANTHER" id="PTHR43692">
    <property type="entry name" value="UDP-N-ACETYLMURAMOYLALANINE--D-GLUTAMATE LIGASE"/>
    <property type="match status" value="1"/>
</dbReference>
<feature type="domain" description="Mur ligase C-terminal" evidence="12">
    <location>
        <begin position="326"/>
        <end position="440"/>
    </location>
</feature>
<comment type="function">
    <text evidence="9 10">Cell wall formation. Catalyzes the addition of glutamate to the nucleotide precursor UDP-N-acetylmuramoyl-L-alanine (UMA).</text>
</comment>
<dbReference type="Gene3D" id="3.90.190.20">
    <property type="entry name" value="Mur ligase, C-terminal domain"/>
    <property type="match status" value="1"/>
</dbReference>
<dbReference type="InterPro" id="IPR036565">
    <property type="entry name" value="Mur-like_cat_sf"/>
</dbReference>
<dbReference type="PROSITE" id="PS01011">
    <property type="entry name" value="FOLYLPOLYGLU_SYNT_1"/>
    <property type="match status" value="1"/>
</dbReference>
<dbReference type="GO" id="GO:0005737">
    <property type="term" value="C:cytoplasm"/>
    <property type="evidence" value="ECO:0007669"/>
    <property type="project" value="UniProtKB-SubCell"/>
</dbReference>
<dbReference type="RefSeq" id="WP_136495968.1">
    <property type="nucleotide sequence ID" value="NZ_CP046052.1"/>
</dbReference>
<dbReference type="GO" id="GO:0008764">
    <property type="term" value="F:UDP-N-acetylmuramoylalanine-D-glutamate ligase activity"/>
    <property type="evidence" value="ECO:0007669"/>
    <property type="project" value="UniProtKB-UniRule"/>
</dbReference>
<keyword evidence="7 9" id="KW-0067">ATP-binding</keyword>
<comment type="catalytic activity">
    <reaction evidence="9 10">
        <text>UDP-N-acetyl-alpha-D-muramoyl-L-alanine + D-glutamate + ATP = UDP-N-acetyl-alpha-D-muramoyl-L-alanyl-D-glutamate + ADP + phosphate + H(+)</text>
        <dbReference type="Rhea" id="RHEA:16429"/>
        <dbReference type="ChEBI" id="CHEBI:15378"/>
        <dbReference type="ChEBI" id="CHEBI:29986"/>
        <dbReference type="ChEBI" id="CHEBI:30616"/>
        <dbReference type="ChEBI" id="CHEBI:43474"/>
        <dbReference type="ChEBI" id="CHEBI:83898"/>
        <dbReference type="ChEBI" id="CHEBI:83900"/>
        <dbReference type="ChEBI" id="CHEBI:456216"/>
        <dbReference type="EC" id="6.3.2.9"/>
    </reaction>
</comment>
<dbReference type="InterPro" id="IPR013221">
    <property type="entry name" value="Mur_ligase_cen"/>
</dbReference>
<dbReference type="UniPathway" id="UPA00219"/>
<keyword evidence="9 10" id="KW-0133">Cell shape</keyword>
<evidence type="ECO:0000256" key="11">
    <source>
        <dbReference type="SAM" id="SignalP"/>
    </source>
</evidence>
<dbReference type="Pfam" id="PF08245">
    <property type="entry name" value="Mur_ligase_M"/>
    <property type="match status" value="1"/>
</dbReference>
<evidence type="ECO:0000256" key="9">
    <source>
        <dbReference type="HAMAP-Rule" id="MF_00639"/>
    </source>
</evidence>
<dbReference type="GO" id="GO:0071555">
    <property type="term" value="P:cell wall organization"/>
    <property type="evidence" value="ECO:0007669"/>
    <property type="project" value="UniProtKB-KW"/>
</dbReference>
<gene>
    <name evidence="9" type="primary">murD</name>
    <name evidence="14" type="ORF">H2LOC_008275</name>
</gene>
<evidence type="ECO:0000259" key="12">
    <source>
        <dbReference type="Pfam" id="PF02875"/>
    </source>
</evidence>
<feature type="chain" id="PRO_5025413817" description="UDP-N-acetylmuramoylalanine--D-glutamate ligase" evidence="11">
    <location>
        <begin position="26"/>
        <end position="471"/>
    </location>
</feature>
<keyword evidence="15" id="KW-1185">Reference proteome</keyword>
<dbReference type="GO" id="GO:0004326">
    <property type="term" value="F:tetrahydrofolylpolyglutamate synthase activity"/>
    <property type="evidence" value="ECO:0007669"/>
    <property type="project" value="InterPro"/>
</dbReference>
<dbReference type="HAMAP" id="MF_00639">
    <property type="entry name" value="MurD"/>
    <property type="match status" value="1"/>
</dbReference>
<dbReference type="Gene3D" id="3.40.50.720">
    <property type="entry name" value="NAD(P)-binding Rossmann-like Domain"/>
    <property type="match status" value="1"/>
</dbReference>
<evidence type="ECO:0000256" key="7">
    <source>
        <dbReference type="ARBA" id="ARBA00022840"/>
    </source>
</evidence>
<reference evidence="14 15" key="1">
    <citation type="submission" date="2019-11" db="EMBL/GenBank/DDBJ databases">
        <title>The genome sequence of Methylocystis heyeri.</title>
        <authorList>
            <person name="Oshkin I.Y."/>
            <person name="Miroshnikov K."/>
            <person name="Dedysh S.N."/>
        </authorList>
    </citation>
    <scope>NUCLEOTIDE SEQUENCE [LARGE SCALE GENOMIC DNA]</scope>
    <source>
        <strain evidence="14 15">H2</strain>
    </source>
</reference>
<dbReference type="Pfam" id="PF02875">
    <property type="entry name" value="Mur_ligase_C"/>
    <property type="match status" value="1"/>
</dbReference>